<accession>A0A418XVI8</accession>
<protein>
    <submittedName>
        <fullName evidence="2">Uncharacterized protein</fullName>
    </submittedName>
</protein>
<gene>
    <name evidence="2" type="ORF">D4A39_13145</name>
</gene>
<proteinExistence type="predicted"/>
<dbReference type="OrthoDB" id="6362681at2"/>
<feature type="compositionally biased region" description="Pro residues" evidence="1">
    <location>
        <begin position="56"/>
        <end position="66"/>
    </location>
</feature>
<sequence length="248" mass="26395">MNEAYRQSYLQALGLTPWVARAPLPGAAPSPWLEWEDETEDSAPPAATPASSDPVDPAPAHQPPTPAVSLKDSLQEAPKPKAVAATADAPAPQKPVPVHGKGLTFTLEAHQGTDTWLLCAQEDSQAPGLGRFEAPLMASLLALFQGRPGRPRRFYCPLTDQPMQADEAAQALAAFIAGLSAQAGGSRVLMLLPESLNQALFSQPRYQAFDLGGRKALVVSSLSEMLEDPATHKKASWQAMQEHGFDGT</sequence>
<dbReference type="AlphaFoldDB" id="A0A418XVI8"/>
<organism evidence="2 3">
    <name type="scientific">Alcanivorax profundi</name>
    <dbReference type="NCBI Taxonomy" id="2338368"/>
    <lineage>
        <taxon>Bacteria</taxon>
        <taxon>Pseudomonadati</taxon>
        <taxon>Pseudomonadota</taxon>
        <taxon>Gammaproteobacteria</taxon>
        <taxon>Oceanospirillales</taxon>
        <taxon>Alcanivoracaceae</taxon>
        <taxon>Alcanivorax</taxon>
    </lineage>
</organism>
<dbReference type="RefSeq" id="WP_119918327.1">
    <property type="nucleotide sequence ID" value="NZ_QYYA01000004.1"/>
</dbReference>
<keyword evidence="3" id="KW-1185">Reference proteome</keyword>
<reference evidence="2 3" key="1">
    <citation type="submission" date="2018-09" db="EMBL/GenBank/DDBJ databases">
        <title>Alcanivorax profundi sp. nov., isolated from 1000 m-depth seawater of the Mariana Trench.</title>
        <authorList>
            <person name="Liu J."/>
        </authorList>
    </citation>
    <scope>NUCLEOTIDE SEQUENCE [LARGE SCALE GENOMIC DNA]</scope>
    <source>
        <strain evidence="2 3">MTEO17</strain>
    </source>
</reference>
<dbReference type="Proteomes" id="UP000283734">
    <property type="component" value="Unassembled WGS sequence"/>
</dbReference>
<feature type="region of interest" description="Disordered" evidence="1">
    <location>
        <begin position="21"/>
        <end position="95"/>
    </location>
</feature>
<feature type="compositionally biased region" description="Low complexity" evidence="1">
    <location>
        <begin position="80"/>
        <end position="91"/>
    </location>
</feature>
<evidence type="ECO:0000256" key="1">
    <source>
        <dbReference type="SAM" id="MobiDB-lite"/>
    </source>
</evidence>
<feature type="compositionally biased region" description="Low complexity" evidence="1">
    <location>
        <begin position="42"/>
        <end position="55"/>
    </location>
</feature>
<name>A0A418XVI8_9GAMM</name>
<evidence type="ECO:0000313" key="2">
    <source>
        <dbReference type="EMBL" id="RJG16761.1"/>
    </source>
</evidence>
<comment type="caution">
    <text evidence="2">The sequence shown here is derived from an EMBL/GenBank/DDBJ whole genome shotgun (WGS) entry which is preliminary data.</text>
</comment>
<dbReference type="EMBL" id="QYYA01000004">
    <property type="protein sequence ID" value="RJG16761.1"/>
    <property type="molecule type" value="Genomic_DNA"/>
</dbReference>
<evidence type="ECO:0000313" key="3">
    <source>
        <dbReference type="Proteomes" id="UP000283734"/>
    </source>
</evidence>